<feature type="domain" description="CheR-type methyltransferase" evidence="4">
    <location>
        <begin position="1"/>
        <end position="159"/>
    </location>
</feature>
<keyword evidence="3" id="KW-0949">S-adenosyl-L-methionine</keyword>
<dbReference type="PANTHER" id="PTHR24422:SF19">
    <property type="entry name" value="CHEMOTAXIS PROTEIN METHYLTRANSFERASE"/>
    <property type="match status" value="1"/>
</dbReference>
<dbReference type="Gene3D" id="3.40.50.150">
    <property type="entry name" value="Vaccinia Virus protein VP39"/>
    <property type="match status" value="1"/>
</dbReference>
<dbReference type="GO" id="GO:0008757">
    <property type="term" value="F:S-adenosylmethionine-dependent methyltransferase activity"/>
    <property type="evidence" value="ECO:0007669"/>
    <property type="project" value="InterPro"/>
</dbReference>
<evidence type="ECO:0000256" key="1">
    <source>
        <dbReference type="ARBA" id="ARBA00022603"/>
    </source>
</evidence>
<keyword evidence="1" id="KW-0489">Methyltransferase</keyword>
<dbReference type="InterPro" id="IPR022642">
    <property type="entry name" value="CheR_C"/>
</dbReference>
<feature type="non-terminal residue" evidence="5">
    <location>
        <position position="1"/>
    </location>
</feature>
<sequence length="159" mass="18199">TGEEPYTLAIETLESIGQERVNAKILATDIAPSVLKTAMAGVYSEESVDSIPKHLRSHYFNRMKINGEYVYTVKPILKNLLLFRQMNLSVTPYALKNPVDMIFCRNVMIYFDRPLRARLVDEYRRLIRSGGYLFVGHAESITAFSKGFKCIKPSVYLRV</sequence>
<dbReference type="InterPro" id="IPR050903">
    <property type="entry name" value="Bact_Chemotaxis_MeTrfase"/>
</dbReference>
<dbReference type="EMBL" id="BARS01024406">
    <property type="protein sequence ID" value="GAG07503.1"/>
    <property type="molecule type" value="Genomic_DNA"/>
</dbReference>
<gene>
    <name evidence="5" type="ORF">S01H1_38746</name>
</gene>
<dbReference type="SMART" id="SM00138">
    <property type="entry name" value="MeTrc"/>
    <property type="match status" value="1"/>
</dbReference>
<dbReference type="PANTHER" id="PTHR24422">
    <property type="entry name" value="CHEMOTAXIS PROTEIN METHYLTRANSFERASE"/>
    <property type="match status" value="1"/>
</dbReference>
<organism evidence="5">
    <name type="scientific">marine sediment metagenome</name>
    <dbReference type="NCBI Taxonomy" id="412755"/>
    <lineage>
        <taxon>unclassified sequences</taxon>
        <taxon>metagenomes</taxon>
        <taxon>ecological metagenomes</taxon>
    </lineage>
</organism>
<dbReference type="Pfam" id="PF01739">
    <property type="entry name" value="CheR"/>
    <property type="match status" value="1"/>
</dbReference>
<dbReference type="GO" id="GO:0032259">
    <property type="term" value="P:methylation"/>
    <property type="evidence" value="ECO:0007669"/>
    <property type="project" value="UniProtKB-KW"/>
</dbReference>
<proteinExistence type="predicted"/>
<accession>X0V4V6</accession>
<dbReference type="PROSITE" id="PS50123">
    <property type="entry name" value="CHER"/>
    <property type="match status" value="1"/>
</dbReference>
<dbReference type="AlphaFoldDB" id="X0V4V6"/>
<name>X0V4V6_9ZZZZ</name>
<dbReference type="SUPFAM" id="SSF53335">
    <property type="entry name" value="S-adenosyl-L-methionine-dependent methyltransferases"/>
    <property type="match status" value="1"/>
</dbReference>
<protein>
    <recommendedName>
        <fullName evidence="4">CheR-type methyltransferase domain-containing protein</fullName>
    </recommendedName>
</protein>
<evidence type="ECO:0000256" key="2">
    <source>
        <dbReference type="ARBA" id="ARBA00022679"/>
    </source>
</evidence>
<dbReference type="CDD" id="cd02440">
    <property type="entry name" value="AdoMet_MTases"/>
    <property type="match status" value="1"/>
</dbReference>
<evidence type="ECO:0000259" key="4">
    <source>
        <dbReference type="PROSITE" id="PS50123"/>
    </source>
</evidence>
<comment type="caution">
    <text evidence="5">The sequence shown here is derived from an EMBL/GenBank/DDBJ whole genome shotgun (WGS) entry which is preliminary data.</text>
</comment>
<dbReference type="InterPro" id="IPR029063">
    <property type="entry name" value="SAM-dependent_MTases_sf"/>
</dbReference>
<evidence type="ECO:0000313" key="5">
    <source>
        <dbReference type="EMBL" id="GAG07503.1"/>
    </source>
</evidence>
<evidence type="ECO:0000256" key="3">
    <source>
        <dbReference type="ARBA" id="ARBA00022691"/>
    </source>
</evidence>
<dbReference type="PRINTS" id="PR00996">
    <property type="entry name" value="CHERMTFRASE"/>
</dbReference>
<dbReference type="InterPro" id="IPR000780">
    <property type="entry name" value="CheR_MeTrfase"/>
</dbReference>
<reference evidence="5" key="1">
    <citation type="journal article" date="2014" name="Front. Microbiol.">
        <title>High frequency of phylogenetically diverse reductive dehalogenase-homologous genes in deep subseafloor sedimentary metagenomes.</title>
        <authorList>
            <person name="Kawai M."/>
            <person name="Futagami T."/>
            <person name="Toyoda A."/>
            <person name="Takaki Y."/>
            <person name="Nishi S."/>
            <person name="Hori S."/>
            <person name="Arai W."/>
            <person name="Tsubouchi T."/>
            <person name="Morono Y."/>
            <person name="Uchiyama I."/>
            <person name="Ito T."/>
            <person name="Fujiyama A."/>
            <person name="Inagaki F."/>
            <person name="Takami H."/>
        </authorList>
    </citation>
    <scope>NUCLEOTIDE SEQUENCE</scope>
    <source>
        <strain evidence="5">Expedition CK06-06</strain>
    </source>
</reference>
<keyword evidence="2" id="KW-0808">Transferase</keyword>